<name>A0A965ZI49_9SPHI</name>
<evidence type="ECO:0000313" key="6">
    <source>
        <dbReference type="EMBL" id="NCD71135.1"/>
    </source>
</evidence>
<dbReference type="AlphaFoldDB" id="A0A965ZI49"/>
<dbReference type="PROSITE" id="PS51123">
    <property type="entry name" value="OMPA_2"/>
    <property type="match status" value="1"/>
</dbReference>
<dbReference type="InterPro" id="IPR036737">
    <property type="entry name" value="OmpA-like_sf"/>
</dbReference>
<organism evidence="6 7">
    <name type="scientific">Mucilaginibacter agri</name>
    <dbReference type="NCBI Taxonomy" id="2695265"/>
    <lineage>
        <taxon>Bacteria</taxon>
        <taxon>Pseudomonadati</taxon>
        <taxon>Bacteroidota</taxon>
        <taxon>Sphingobacteriia</taxon>
        <taxon>Sphingobacteriales</taxon>
        <taxon>Sphingobacteriaceae</taxon>
        <taxon>Mucilaginibacter</taxon>
    </lineage>
</organism>
<gene>
    <name evidence="6" type="ORF">GSY63_17345</name>
</gene>
<dbReference type="Pfam" id="PF07676">
    <property type="entry name" value="PD40"/>
    <property type="match status" value="2"/>
</dbReference>
<dbReference type="EMBL" id="WWEO01000044">
    <property type="protein sequence ID" value="NCD71135.1"/>
    <property type="molecule type" value="Genomic_DNA"/>
</dbReference>
<dbReference type="SUPFAM" id="SSF103088">
    <property type="entry name" value="OmpA-like"/>
    <property type="match status" value="1"/>
</dbReference>
<dbReference type="InterPro" id="IPR011990">
    <property type="entry name" value="TPR-like_helical_dom_sf"/>
</dbReference>
<evidence type="ECO:0000256" key="1">
    <source>
        <dbReference type="ARBA" id="ARBA00004442"/>
    </source>
</evidence>
<dbReference type="GO" id="GO:0009279">
    <property type="term" value="C:cell outer membrane"/>
    <property type="evidence" value="ECO:0007669"/>
    <property type="project" value="UniProtKB-SubCell"/>
</dbReference>
<comment type="caution">
    <text evidence="6">The sequence shown here is derived from an EMBL/GenBank/DDBJ whole genome shotgun (WGS) entry which is preliminary data.</text>
</comment>
<dbReference type="Gene3D" id="3.30.1330.60">
    <property type="entry name" value="OmpA-like domain"/>
    <property type="match status" value="1"/>
</dbReference>
<dbReference type="CDD" id="cd07185">
    <property type="entry name" value="OmpA_C-like"/>
    <property type="match status" value="1"/>
</dbReference>
<dbReference type="SUPFAM" id="SSF48452">
    <property type="entry name" value="TPR-like"/>
    <property type="match status" value="1"/>
</dbReference>
<evidence type="ECO:0000256" key="2">
    <source>
        <dbReference type="ARBA" id="ARBA00023136"/>
    </source>
</evidence>
<dbReference type="InterPro" id="IPR050330">
    <property type="entry name" value="Bact_OuterMem_StrucFunc"/>
</dbReference>
<keyword evidence="2 4" id="KW-0472">Membrane</keyword>
<evidence type="ECO:0000256" key="3">
    <source>
        <dbReference type="ARBA" id="ARBA00023237"/>
    </source>
</evidence>
<feature type="domain" description="OmpA-like" evidence="5">
    <location>
        <begin position="587"/>
        <end position="709"/>
    </location>
</feature>
<reference evidence="6" key="2">
    <citation type="submission" date="2020-10" db="EMBL/GenBank/DDBJ databases">
        <title>Mucilaginibacter sp. nov., isolated from soil.</title>
        <authorList>
            <person name="Jeon C.O."/>
        </authorList>
    </citation>
    <scope>NUCLEOTIDE SEQUENCE</scope>
    <source>
        <strain evidence="6">R11</strain>
    </source>
</reference>
<evidence type="ECO:0000256" key="4">
    <source>
        <dbReference type="PROSITE-ProRule" id="PRU00473"/>
    </source>
</evidence>
<dbReference type="Pfam" id="PF00691">
    <property type="entry name" value="OmpA"/>
    <property type="match status" value="1"/>
</dbReference>
<dbReference type="InterPro" id="IPR006664">
    <property type="entry name" value="OMP_bac"/>
</dbReference>
<dbReference type="PRINTS" id="PR01021">
    <property type="entry name" value="OMPADOMAIN"/>
</dbReference>
<keyword evidence="7" id="KW-1185">Reference proteome</keyword>
<protein>
    <submittedName>
        <fullName evidence="6">OmpA family protein</fullName>
    </submittedName>
</protein>
<dbReference type="InterPro" id="IPR006665">
    <property type="entry name" value="OmpA-like"/>
</dbReference>
<proteinExistence type="predicted"/>
<reference evidence="6" key="1">
    <citation type="submission" date="2020-01" db="EMBL/GenBank/DDBJ databases">
        <authorList>
            <person name="Seo Y.L."/>
        </authorList>
    </citation>
    <scope>NUCLEOTIDE SEQUENCE</scope>
    <source>
        <strain evidence="6">R11</strain>
    </source>
</reference>
<evidence type="ECO:0000259" key="5">
    <source>
        <dbReference type="PROSITE" id="PS51123"/>
    </source>
</evidence>
<dbReference type="PANTHER" id="PTHR30329">
    <property type="entry name" value="STATOR ELEMENT OF FLAGELLAR MOTOR COMPLEX"/>
    <property type="match status" value="1"/>
</dbReference>
<evidence type="ECO:0000313" key="7">
    <source>
        <dbReference type="Proteomes" id="UP000638732"/>
    </source>
</evidence>
<accession>A0A965ZI49</accession>
<sequence>MLRTTYITIIIALLLPASLFAQTKKESGELKAARKEYQALRYAPAAKLLESDLKKDPNNVEAQEMIANSYRNIKDYDKALMWYAKLTQAQTLKPEWALYYAETLANEQQYTASEQWYQKYLELTSKDNRASAFVKTYPEVNGFLKNRRDWTISYLNINTAASEYSPMYYKKGLMFSSNRKTGVLVKKVFGWDQTPFSDLYYVNTLAEIKGVNIDSIRKVIRKDLKGNTKKMYKVNDDDTPPTSNDTRTVGNYSQKFLRDTIGDYLAARVKVEPVPGNINTQYHEGSTALLPDGSLMFTRNNYFKGKYAESKDGINKLKLFTAKAPTWEVIEPFPYNDDQYSIGHPALNKAGTLLIFASDMKGGYGGTDLYYSKRNSIHDAWGKPVNMGPVINTEGNEQFPTLYKDNILYFSSTGHPGLGGLDVFQIALNDTEPVGSPVNLGSPINSSVDDFGLIRNENGITGYFTSNRKGSDDIYSFVHHDFQIKLHVEVVDSITLEPVCYSAIQLSPNGLKDLDADMQCSFSSVLKPETVYYVTATNDGYSSASKAFNTNGINADTTINITLKVKAIDNSFYKPREHKPGFVFNCDSLKRELTVNKIYYDLDKSNIRPDAQREMENVLKILTDHPDLKILVASYCDSRESKAYNMALSYRRSESAKDYLVAHGIDASRVFTEHYGENNLVSDCPDGVPCTEAQQQLNRRSEFFLIKRGKRVLTMDCDWLEGQFGR</sequence>
<dbReference type="Gene3D" id="1.25.40.10">
    <property type="entry name" value="Tetratricopeptide repeat domain"/>
    <property type="match status" value="1"/>
</dbReference>
<dbReference type="PANTHER" id="PTHR30329:SF21">
    <property type="entry name" value="LIPOPROTEIN YIAD-RELATED"/>
    <property type="match status" value="1"/>
</dbReference>
<dbReference type="SUPFAM" id="SSF82171">
    <property type="entry name" value="DPP6 N-terminal domain-like"/>
    <property type="match status" value="1"/>
</dbReference>
<keyword evidence="3" id="KW-0998">Cell outer membrane</keyword>
<comment type="subcellular location">
    <subcellularLocation>
        <location evidence="1">Cell outer membrane</location>
    </subcellularLocation>
</comment>
<dbReference type="InterPro" id="IPR011659">
    <property type="entry name" value="WD40"/>
</dbReference>
<dbReference type="Proteomes" id="UP000638732">
    <property type="component" value="Unassembled WGS sequence"/>
</dbReference>
<dbReference type="RefSeq" id="WP_166587110.1">
    <property type="nucleotide sequence ID" value="NZ_WWEO01000044.1"/>
</dbReference>